<evidence type="ECO:0000313" key="2">
    <source>
        <dbReference type="Proteomes" id="UP000249661"/>
    </source>
</evidence>
<dbReference type="Proteomes" id="UP000249661">
    <property type="component" value="Unassembled WGS sequence"/>
</dbReference>
<dbReference type="EMBL" id="KZ824937">
    <property type="protein sequence ID" value="RAH73993.1"/>
    <property type="molecule type" value="Genomic_DNA"/>
</dbReference>
<reference evidence="1" key="1">
    <citation type="submission" date="2018-02" db="EMBL/GenBank/DDBJ databases">
        <title>The genomes of Aspergillus section Nigri reveals drivers in fungal speciation.</title>
        <authorList>
            <consortium name="DOE Joint Genome Institute"/>
            <person name="Vesth T.C."/>
            <person name="Nybo J."/>
            <person name="Theobald S."/>
            <person name="Brandl J."/>
            <person name="Frisvad J.C."/>
            <person name="Nielsen K.F."/>
            <person name="Lyhne E.K."/>
            <person name="Kogle M.E."/>
            <person name="Kuo A."/>
            <person name="Riley R."/>
            <person name="Clum A."/>
            <person name="Nolan M."/>
            <person name="Lipzen A."/>
            <person name="Salamov A."/>
            <person name="Henrissat B."/>
            <person name="Wiebenga A."/>
            <person name="De vries R.P."/>
            <person name="Grigoriev I.V."/>
            <person name="Mortensen U.H."/>
            <person name="Andersen M.R."/>
            <person name="Baker S.E."/>
        </authorList>
    </citation>
    <scope>NUCLEOTIDE SEQUENCE</scope>
    <source>
        <strain evidence="1">CBS 121060</strain>
    </source>
</reference>
<proteinExistence type="predicted"/>
<sequence>MTEPKPPIRHHSSLPFPPAPTYCTSTVPSLPSPFPSLHTTKSLSPPKRDQSPPSSQPANSP</sequence>
<name>A0ACD1HKU8_9EURO</name>
<organism evidence="1 2">
    <name type="scientific">Aspergillus aculeatinus CBS 121060</name>
    <dbReference type="NCBI Taxonomy" id="1448322"/>
    <lineage>
        <taxon>Eukaryota</taxon>
        <taxon>Fungi</taxon>
        <taxon>Dikarya</taxon>
        <taxon>Ascomycota</taxon>
        <taxon>Pezizomycotina</taxon>
        <taxon>Eurotiomycetes</taxon>
        <taxon>Eurotiomycetidae</taxon>
        <taxon>Eurotiales</taxon>
        <taxon>Aspergillaceae</taxon>
        <taxon>Aspergillus</taxon>
        <taxon>Aspergillus subgen. Circumdati</taxon>
    </lineage>
</organism>
<evidence type="ECO:0000313" key="1">
    <source>
        <dbReference type="EMBL" id="RAH73993.1"/>
    </source>
</evidence>
<protein>
    <submittedName>
        <fullName evidence="1">Uncharacterized protein</fullName>
    </submittedName>
</protein>
<gene>
    <name evidence="1" type="ORF">BO66DRAFT_177813</name>
</gene>
<accession>A0ACD1HKU8</accession>
<keyword evidence="2" id="KW-1185">Reference proteome</keyword>